<keyword evidence="3" id="KW-1185">Reference proteome</keyword>
<evidence type="ECO:0000313" key="2">
    <source>
        <dbReference type="EMBL" id="CAG7831397.1"/>
    </source>
</evidence>
<name>A0A8J2LJL7_9HEXA</name>
<evidence type="ECO:0000256" key="1">
    <source>
        <dbReference type="SAM" id="MobiDB-lite"/>
    </source>
</evidence>
<accession>A0A8J2LJL7</accession>
<feature type="non-terminal residue" evidence="2">
    <location>
        <position position="1"/>
    </location>
</feature>
<gene>
    <name evidence="2" type="ORF">AFUS01_LOCUS41143</name>
</gene>
<feature type="non-terminal residue" evidence="2">
    <location>
        <position position="97"/>
    </location>
</feature>
<dbReference type="EMBL" id="CAJVCH010560329">
    <property type="protein sequence ID" value="CAG7831397.1"/>
    <property type="molecule type" value="Genomic_DNA"/>
</dbReference>
<sequence length="97" mass="10432">MEEENKTEEELYTYVIGDQNHDSENVATDVQTTSTTLIVNISGTYSTIPKEKYGITTPVSEISGEITSEEDASSSGSISESDSGEEEEQIATTSTIA</sequence>
<organism evidence="2 3">
    <name type="scientific">Allacma fusca</name>
    <dbReference type="NCBI Taxonomy" id="39272"/>
    <lineage>
        <taxon>Eukaryota</taxon>
        <taxon>Metazoa</taxon>
        <taxon>Ecdysozoa</taxon>
        <taxon>Arthropoda</taxon>
        <taxon>Hexapoda</taxon>
        <taxon>Collembola</taxon>
        <taxon>Symphypleona</taxon>
        <taxon>Sminthuridae</taxon>
        <taxon>Allacma</taxon>
    </lineage>
</organism>
<protein>
    <submittedName>
        <fullName evidence="2">Uncharacterized protein</fullName>
    </submittedName>
</protein>
<dbReference type="Proteomes" id="UP000708208">
    <property type="component" value="Unassembled WGS sequence"/>
</dbReference>
<evidence type="ECO:0000313" key="3">
    <source>
        <dbReference type="Proteomes" id="UP000708208"/>
    </source>
</evidence>
<feature type="region of interest" description="Disordered" evidence="1">
    <location>
        <begin position="63"/>
        <end position="97"/>
    </location>
</feature>
<comment type="caution">
    <text evidence="2">The sequence shown here is derived from an EMBL/GenBank/DDBJ whole genome shotgun (WGS) entry which is preliminary data.</text>
</comment>
<proteinExistence type="predicted"/>
<reference evidence="2" key="1">
    <citation type="submission" date="2021-06" db="EMBL/GenBank/DDBJ databases">
        <authorList>
            <person name="Hodson N. C."/>
            <person name="Mongue J. A."/>
            <person name="Jaron S. K."/>
        </authorList>
    </citation>
    <scope>NUCLEOTIDE SEQUENCE</scope>
</reference>
<dbReference type="AlphaFoldDB" id="A0A8J2LJL7"/>